<dbReference type="AlphaFoldDB" id="A0A011ULR0"/>
<keyword evidence="2" id="KW-0479">Metal-binding</keyword>
<dbReference type="HOGENOM" id="CLU_086038_2_0_5"/>
<dbReference type="CDD" id="cd08770">
    <property type="entry name" value="DAP_dppA_3"/>
    <property type="match status" value="1"/>
</dbReference>
<dbReference type="PIRSF" id="PIRSF015853">
    <property type="entry name" value="Pep_DppA"/>
    <property type="match status" value="1"/>
</dbReference>
<gene>
    <name evidence="3" type="ORF">BG36_05730</name>
    <name evidence="4" type="ORF">DES43_10714</name>
</gene>
<evidence type="ECO:0000256" key="2">
    <source>
        <dbReference type="PIRSR" id="PIRSR015853-2"/>
    </source>
</evidence>
<organism evidence="3 5">
    <name type="scientific">Aquamicrobium defluvii</name>
    <dbReference type="NCBI Taxonomy" id="69279"/>
    <lineage>
        <taxon>Bacteria</taxon>
        <taxon>Pseudomonadati</taxon>
        <taxon>Pseudomonadota</taxon>
        <taxon>Alphaproteobacteria</taxon>
        <taxon>Hyphomicrobiales</taxon>
        <taxon>Phyllobacteriaceae</taxon>
        <taxon>Aquamicrobium</taxon>
    </lineage>
</organism>
<dbReference type="EMBL" id="JENY01000015">
    <property type="protein sequence ID" value="EXL06838.1"/>
    <property type="molecule type" value="Genomic_DNA"/>
</dbReference>
<evidence type="ECO:0000313" key="5">
    <source>
        <dbReference type="Proteomes" id="UP000019849"/>
    </source>
</evidence>
<protein>
    <submittedName>
        <fullName evidence="4">D-aminopeptidase DppA</fullName>
    </submittedName>
    <submittedName>
        <fullName evidence="3">Peptide ABC transporter</fullName>
    </submittedName>
</protein>
<evidence type="ECO:0000313" key="6">
    <source>
        <dbReference type="Proteomes" id="UP000294958"/>
    </source>
</evidence>
<keyword evidence="4" id="KW-0645">Protease</keyword>
<dbReference type="STRING" id="69279.BG36_05730"/>
<feature type="binding site" evidence="2">
    <location>
        <position position="8"/>
    </location>
    <ligand>
        <name>Zn(2+)</name>
        <dbReference type="ChEBI" id="CHEBI:29105"/>
        <label>1</label>
    </ligand>
</feature>
<reference evidence="4 6" key="2">
    <citation type="submission" date="2019-03" db="EMBL/GenBank/DDBJ databases">
        <title>Genomic Encyclopedia of Type Strains, Phase IV (KMG-IV): sequencing the most valuable type-strain genomes for metagenomic binning, comparative biology and taxonomic classification.</title>
        <authorList>
            <person name="Goeker M."/>
        </authorList>
    </citation>
    <scope>NUCLEOTIDE SEQUENCE [LARGE SCALE GENOMIC DNA]</scope>
    <source>
        <strain evidence="4 6">DSM 11603</strain>
    </source>
</reference>
<dbReference type="InterPro" id="IPR007035">
    <property type="entry name" value="Peptidase_M55"/>
</dbReference>
<feature type="binding site" evidence="2">
    <location>
        <position position="135"/>
    </location>
    <ligand>
        <name>Zn(2+)</name>
        <dbReference type="ChEBI" id="CHEBI:29105"/>
        <label>2</label>
    </ligand>
</feature>
<evidence type="ECO:0000313" key="3">
    <source>
        <dbReference type="EMBL" id="EXL06838.1"/>
    </source>
</evidence>
<accession>A0A011ULR0</accession>
<keyword evidence="4" id="KW-0031">Aminopeptidase</keyword>
<feature type="binding site" evidence="2">
    <location>
        <position position="105"/>
    </location>
    <ligand>
        <name>Zn(2+)</name>
        <dbReference type="ChEBI" id="CHEBI:29105"/>
        <label>2</label>
    </ligand>
</feature>
<dbReference type="eggNOG" id="COG2362">
    <property type="taxonomic scope" value="Bacteria"/>
</dbReference>
<dbReference type="InterPro" id="IPR027476">
    <property type="entry name" value="DppA_N"/>
</dbReference>
<dbReference type="Gene3D" id="3.30.1360.130">
    <property type="entry name" value="Dipeptide transport protein"/>
    <property type="match status" value="1"/>
</dbReference>
<dbReference type="SUPFAM" id="SSF63992">
    <property type="entry name" value="Dipeptide transport protein"/>
    <property type="match status" value="1"/>
</dbReference>
<feature type="binding site" evidence="2">
    <location>
        <position position="60"/>
    </location>
    <ligand>
        <name>Zn(2+)</name>
        <dbReference type="ChEBI" id="CHEBI:29105"/>
        <label>2</label>
    </ligand>
</feature>
<sequence>MKIFISADIEGTAGILAWSEAERSHADYAEFRALMTAEVLAACEGARAAGATEILIKDAHDSGRNIVLDRLPACARIVRGWPGHPDSMMFGLDSSFHAALCTGYHSKAGTEDNPLAHTSNLRISRLVLNGEVASEFTVNALCAARHGVPVAFISGDAGICADARAMVPGIATVETLQGFGAASLSLSPAAARIAIAEGVEKALGAASLPALPAIPERCEVVIEFNNPVDAYRASWYPGAKPHGARAVAFGSADFFEVQRALRFMNS</sequence>
<feature type="binding site" evidence="2">
    <location>
        <position position="10"/>
    </location>
    <ligand>
        <name>Zn(2+)</name>
        <dbReference type="ChEBI" id="CHEBI:29105"/>
        <label>1</label>
    </ligand>
</feature>
<dbReference type="Gene3D" id="3.40.50.10780">
    <property type="entry name" value="Dipeptide transport protein"/>
    <property type="match status" value="1"/>
</dbReference>
<dbReference type="Proteomes" id="UP000019849">
    <property type="component" value="Unassembled WGS sequence"/>
</dbReference>
<proteinExistence type="predicted"/>
<dbReference type="GO" id="GO:0046872">
    <property type="term" value="F:metal ion binding"/>
    <property type="evidence" value="ECO:0007669"/>
    <property type="project" value="UniProtKB-KW"/>
</dbReference>
<evidence type="ECO:0000256" key="1">
    <source>
        <dbReference type="PIRSR" id="PIRSR015853-1"/>
    </source>
</evidence>
<dbReference type="EMBL" id="SNZF01000007">
    <property type="protein sequence ID" value="TDR35846.1"/>
    <property type="molecule type" value="Genomic_DNA"/>
</dbReference>
<reference evidence="3 5" key="1">
    <citation type="submission" date="2014-02" db="EMBL/GenBank/DDBJ databases">
        <title>Aquamicrobium defluvii Genome sequencing.</title>
        <authorList>
            <person name="Wang X."/>
        </authorList>
    </citation>
    <scope>NUCLEOTIDE SEQUENCE [LARGE SCALE GENOMIC DNA]</scope>
    <source>
        <strain evidence="3 5">W13Z1</strain>
    </source>
</reference>
<name>A0A011ULR0_9HYPH</name>
<dbReference type="InterPro" id="IPR036177">
    <property type="entry name" value="Peptidase_M55_sf"/>
</dbReference>
<keyword evidence="4" id="KW-0378">Hydrolase</keyword>
<comment type="caution">
    <text evidence="3">The sequence shown here is derived from an EMBL/GenBank/DDBJ whole genome shotgun (WGS) entry which is preliminary data.</text>
</comment>
<dbReference type="GO" id="GO:0004177">
    <property type="term" value="F:aminopeptidase activity"/>
    <property type="evidence" value="ECO:0007669"/>
    <property type="project" value="UniProtKB-KW"/>
</dbReference>
<keyword evidence="6" id="KW-1185">Reference proteome</keyword>
<keyword evidence="2" id="KW-0862">Zinc</keyword>
<dbReference type="OrthoDB" id="9785420at2"/>
<dbReference type="RefSeq" id="WP_035027042.1">
    <property type="nucleotide sequence ID" value="NZ_KK073888.1"/>
</dbReference>
<dbReference type="Pfam" id="PF04951">
    <property type="entry name" value="Peptidase_M55"/>
    <property type="match status" value="1"/>
</dbReference>
<dbReference type="PATRIC" id="fig|69279.3.peg.2533"/>
<feature type="binding site" evidence="2">
    <location>
        <position position="8"/>
    </location>
    <ligand>
        <name>Zn(2+)</name>
        <dbReference type="ChEBI" id="CHEBI:29105"/>
        <label>2</label>
    </ligand>
</feature>
<dbReference type="Proteomes" id="UP000294958">
    <property type="component" value="Unassembled WGS sequence"/>
</dbReference>
<evidence type="ECO:0000313" key="4">
    <source>
        <dbReference type="EMBL" id="TDR35846.1"/>
    </source>
</evidence>
<feature type="active site" description="Nucleophile" evidence="1">
    <location>
        <position position="117"/>
    </location>
</feature>